<dbReference type="EMBL" id="JAJHNU010000003">
    <property type="protein sequence ID" value="MDN4122051.1"/>
    <property type="molecule type" value="Genomic_DNA"/>
</dbReference>
<comment type="caution">
    <text evidence="1">The sequence shown here is derived from an EMBL/GenBank/DDBJ whole genome shotgun (WGS) entry which is preliminary data.</text>
</comment>
<name>A0ABT8ELA0_9BURK</name>
<dbReference type="Proteomes" id="UP001168613">
    <property type="component" value="Unassembled WGS sequence"/>
</dbReference>
<organism evidence="1 2">
    <name type="scientific">Alcaligenes endophyticus</name>
    <dbReference type="NCBI Taxonomy" id="1929088"/>
    <lineage>
        <taxon>Bacteria</taxon>
        <taxon>Pseudomonadati</taxon>
        <taxon>Pseudomonadota</taxon>
        <taxon>Betaproteobacteria</taxon>
        <taxon>Burkholderiales</taxon>
        <taxon>Alcaligenaceae</taxon>
        <taxon>Alcaligenes</taxon>
    </lineage>
</organism>
<dbReference type="RefSeq" id="WP_266122945.1">
    <property type="nucleotide sequence ID" value="NZ_JAJHNU010000003.1"/>
</dbReference>
<dbReference type="InterPro" id="IPR009216">
    <property type="entry name" value="Virulence_factor_SrfB"/>
</dbReference>
<evidence type="ECO:0000313" key="1">
    <source>
        <dbReference type="EMBL" id="MDN4122051.1"/>
    </source>
</evidence>
<gene>
    <name evidence="1" type="ORF">LMS43_12200</name>
</gene>
<keyword evidence="2" id="KW-1185">Reference proteome</keyword>
<proteinExistence type="predicted"/>
<dbReference type="Pfam" id="PF07520">
    <property type="entry name" value="SrfB"/>
    <property type="match status" value="1"/>
</dbReference>
<protein>
    <submittedName>
        <fullName evidence="1">Virulence factor SrfB</fullName>
    </submittedName>
</protein>
<evidence type="ECO:0000313" key="2">
    <source>
        <dbReference type="Proteomes" id="UP001168613"/>
    </source>
</evidence>
<reference evidence="1" key="1">
    <citation type="submission" date="2021-11" db="EMBL/GenBank/DDBJ databases">
        <title>Draft genome sequence of Alcaligenes endophyticus type strain CCUG 75668T.</title>
        <authorList>
            <person name="Salva-Serra F."/>
            <person name="Duran R.E."/>
            <person name="Seeger M."/>
            <person name="Moore E.R.B."/>
            <person name="Jaen-Luchoro D."/>
        </authorList>
    </citation>
    <scope>NUCLEOTIDE SEQUENCE</scope>
    <source>
        <strain evidence="1">CCUG 75668</strain>
    </source>
</reference>
<sequence length="1092" mass="122499">MLPELSNYDEVVSLIADTGVQFLDFGVNVHAIPEGQKRPLKDLRVEFATPNGMQWHALCEGLKKGLEGQTAQDDEEGLFYQGPKGQAVEYYQDANGWFELDVGLATSLDLFDGQWLPVPFLWLNPPSTYGEGPSSWCLLRIVRLEKTDTDGNTHRITFAFDTRSLPERQNMAYLAPGPQDSSLGRLFHLACDSAQMQWFLDKDWVQSWLKDLYEENPNKVRRLELGYEVDAVQSARLYYLALLRLFAPVHDIDTKRSKPYVQLPMVQVRKVDWQDDQLIPVDLVLDVGNSRTCGIVVEDHKQDNTALRQNYVLQLRDLSQPEQVYNQAFVSRVEFAQASFGKRNWLAQSGHVNAFIWPSWVRVGQEAERLASLRRGTEGTTGLSSPKRYLWDQNEYQHGWRFSHLFDRSDVERPVDTRPLNVLVNDQGEALYTLDEEDRDTVFSPCYSRSSLMTFMLVETLAQALLQINSPAQRMRQGHANKARILRNIVLTVPPGMPLAERSILQERLGQAVGLLWKSMEWYEGDENPFKFDPSSGDVLHVPLPNFRVEWDEATCSQLVYLYTEIVENFSGHADEFFDLMASPDKVERKKLTVGTIDIGGGTTDIVINDYSLTAPNQDPATALGSGAGTDTIYPLQRFRDSFKVAGDDILLDVIQQYVLRALTLALREADVQDVEAFLSRICSMENNDARKQVLRQQLTLQVFVPLGLTLLKHYEEYEPEQGRTQARSVRWGDLLEFEGLAVASAPDADSVQAPEDTADDVDDADSAEHALAPAKTKVAQQVIDYVMQELRLHTGRDCKFDISQVAMKIDPASLHAAFMAGKLNINTPLRAICEVLSHYQCDVILLAGRPSRLPGVQAYVRSYLPASPSRIVPMQNYRTGGWYPFNHNGRISDPKSTASVGAMLCLLSADLKVPSFNFRVKQLKPMSVLRHIGAIDLANQIKSSDVIYSDVLGFDEETGEHVLKLKSAKSDQDSGGFHFVMRSNMRLGYRQLNVERWPASPLYLLLLNDGVGRSMANSDHPSPGIEMTLAVGGKRSSQPKVVSDELRIAKSKAVNFSGPLGPLVKIQLNTMLDASLGDSPYWLDSGSVVAK</sequence>
<accession>A0ABT8ELA0</accession>